<feature type="transmembrane region" description="Helical" evidence="1">
    <location>
        <begin position="325"/>
        <end position="344"/>
    </location>
</feature>
<dbReference type="Proteomes" id="UP000503011">
    <property type="component" value="Chromosome"/>
</dbReference>
<evidence type="ECO:0000256" key="1">
    <source>
        <dbReference type="SAM" id="Phobius"/>
    </source>
</evidence>
<feature type="transmembrane region" description="Helical" evidence="1">
    <location>
        <begin position="91"/>
        <end position="112"/>
    </location>
</feature>
<dbReference type="KEGG" id="psuu:Psuf_021380"/>
<gene>
    <name evidence="2" type="ORF">Psuf_021380</name>
</gene>
<feature type="transmembrane region" description="Helical" evidence="1">
    <location>
        <begin position="132"/>
        <end position="148"/>
    </location>
</feature>
<sequence>MTAGRRFDLGAVALAGVLAVVVPTLTMLDAAVPGRALAAVAFAVAVPGVPLAYALRLPHRLATVVLALCLSVAAALLGGAAGALLGRWDPLTAVTVTAAVGLVATPFAVSAIQAAPVPPPDPAPAAPRTGRIWGLGAVAVALSLWWVATRQVDAGAAGAVGLVAVAPPAYWLALLVLAGVLAWALLRPVLDHVVLAAGCLAAVVCCYLLVNVADAAAGPGTTWVHVGFVDFVSRTGELATGADARFSWPGFLAGTAQLVATAGLADAAPLALPGPAFFAALALPALWLIGRLLTGSPRLAWLGAVLYVAFNWYQQDYLSAQAVGFVLYTGVLAVLLWAFMSADVPPLPGPRWRAWLRAPRRVPGRPRAGPGVVRCPAPPWSGWRRR</sequence>
<reference evidence="2 3" key="2">
    <citation type="submission" date="2020-03" db="EMBL/GenBank/DDBJ databases">
        <authorList>
            <person name="Ichikawa N."/>
            <person name="Kimura A."/>
            <person name="Kitahashi Y."/>
            <person name="Uohara A."/>
        </authorList>
    </citation>
    <scope>NUCLEOTIDE SEQUENCE [LARGE SCALE GENOMIC DNA]</scope>
    <source>
        <strain evidence="2 3">NBRC 105367</strain>
    </source>
</reference>
<feature type="transmembrane region" description="Helical" evidence="1">
    <location>
        <begin position="168"/>
        <end position="186"/>
    </location>
</feature>
<dbReference type="AlphaFoldDB" id="A0A6F8YFC2"/>
<name>A0A6F8YFC2_9ACTN</name>
<keyword evidence="1" id="KW-1133">Transmembrane helix</keyword>
<organism evidence="2 3">
    <name type="scientific">Phytohabitans suffuscus</name>
    <dbReference type="NCBI Taxonomy" id="624315"/>
    <lineage>
        <taxon>Bacteria</taxon>
        <taxon>Bacillati</taxon>
        <taxon>Actinomycetota</taxon>
        <taxon>Actinomycetes</taxon>
        <taxon>Micromonosporales</taxon>
        <taxon>Micromonosporaceae</taxon>
    </lineage>
</organism>
<keyword evidence="1" id="KW-0472">Membrane</keyword>
<keyword evidence="3" id="KW-1185">Reference proteome</keyword>
<feature type="transmembrane region" description="Helical" evidence="1">
    <location>
        <begin position="270"/>
        <end position="289"/>
    </location>
</feature>
<protein>
    <submittedName>
        <fullName evidence="2">Uncharacterized protein</fullName>
    </submittedName>
</protein>
<dbReference type="EMBL" id="AP022871">
    <property type="protein sequence ID" value="BCB84825.1"/>
    <property type="molecule type" value="Genomic_DNA"/>
</dbReference>
<evidence type="ECO:0000313" key="3">
    <source>
        <dbReference type="Proteomes" id="UP000503011"/>
    </source>
</evidence>
<keyword evidence="1" id="KW-0812">Transmembrane</keyword>
<feature type="transmembrane region" description="Helical" evidence="1">
    <location>
        <begin position="193"/>
        <end position="210"/>
    </location>
</feature>
<feature type="transmembrane region" description="Helical" evidence="1">
    <location>
        <begin position="7"/>
        <end position="28"/>
    </location>
</feature>
<feature type="transmembrane region" description="Helical" evidence="1">
    <location>
        <begin position="34"/>
        <end position="54"/>
    </location>
</feature>
<feature type="transmembrane region" description="Helical" evidence="1">
    <location>
        <begin position="61"/>
        <end position="85"/>
    </location>
</feature>
<accession>A0A6F8YFC2</accession>
<proteinExistence type="predicted"/>
<evidence type="ECO:0000313" key="2">
    <source>
        <dbReference type="EMBL" id="BCB84825.1"/>
    </source>
</evidence>
<reference evidence="2 3" key="1">
    <citation type="submission" date="2020-03" db="EMBL/GenBank/DDBJ databases">
        <title>Whole genome shotgun sequence of Phytohabitans suffuscus NBRC 105367.</title>
        <authorList>
            <person name="Komaki H."/>
            <person name="Tamura T."/>
        </authorList>
    </citation>
    <scope>NUCLEOTIDE SEQUENCE [LARGE SCALE GENOMIC DNA]</scope>
    <source>
        <strain evidence="2 3">NBRC 105367</strain>
    </source>
</reference>